<dbReference type="RefSeq" id="WP_062076022.1">
    <property type="nucleotide sequence ID" value="NZ_BBRC01000015.1"/>
</dbReference>
<dbReference type="AlphaFoldDB" id="A0A7Z0CKJ1"/>
<keyword evidence="2 4" id="KW-0732">Signal</keyword>
<proteinExistence type="inferred from homology"/>
<evidence type="ECO:0000313" key="6">
    <source>
        <dbReference type="Proteomes" id="UP000547973"/>
    </source>
</evidence>
<evidence type="ECO:0000313" key="5">
    <source>
        <dbReference type="EMBL" id="NYI41968.1"/>
    </source>
</evidence>
<evidence type="ECO:0000256" key="2">
    <source>
        <dbReference type="ARBA" id="ARBA00022729"/>
    </source>
</evidence>
<dbReference type="Proteomes" id="UP000547973">
    <property type="component" value="Unassembled WGS sequence"/>
</dbReference>
<gene>
    <name evidence="5" type="ORF">BKA03_002087</name>
</gene>
<organism evidence="5 6">
    <name type="scientific">Demequina lutea</name>
    <dbReference type="NCBI Taxonomy" id="431489"/>
    <lineage>
        <taxon>Bacteria</taxon>
        <taxon>Bacillati</taxon>
        <taxon>Actinomycetota</taxon>
        <taxon>Actinomycetes</taxon>
        <taxon>Micrococcales</taxon>
        <taxon>Demequinaceae</taxon>
        <taxon>Demequina</taxon>
    </lineage>
</organism>
<keyword evidence="3" id="KW-0472">Membrane</keyword>
<reference evidence="5 6" key="1">
    <citation type="submission" date="2020-07" db="EMBL/GenBank/DDBJ databases">
        <title>Sequencing the genomes of 1000 actinobacteria strains.</title>
        <authorList>
            <person name="Klenk H.-P."/>
        </authorList>
    </citation>
    <scope>NUCLEOTIDE SEQUENCE [LARGE SCALE GENOMIC DNA]</scope>
    <source>
        <strain evidence="5 6">DSM 19970</strain>
    </source>
</reference>
<keyword evidence="3" id="KW-1133">Transmembrane helix</keyword>
<evidence type="ECO:0000256" key="4">
    <source>
        <dbReference type="SAM" id="SignalP"/>
    </source>
</evidence>
<dbReference type="Pfam" id="PF11999">
    <property type="entry name" value="Ice_binding"/>
    <property type="match status" value="1"/>
</dbReference>
<keyword evidence="3" id="KW-0812">Transmembrane</keyword>
<evidence type="ECO:0008006" key="7">
    <source>
        <dbReference type="Google" id="ProtNLM"/>
    </source>
</evidence>
<feature type="chain" id="PRO_5031350400" description="DUF3494 domain-containing protein" evidence="4">
    <location>
        <begin position="22"/>
        <end position="285"/>
    </location>
</feature>
<dbReference type="EMBL" id="JACBZO010000001">
    <property type="protein sequence ID" value="NYI41968.1"/>
    <property type="molecule type" value="Genomic_DNA"/>
</dbReference>
<name>A0A7Z0CKJ1_9MICO</name>
<protein>
    <recommendedName>
        <fullName evidence="7">DUF3494 domain-containing protein</fullName>
    </recommendedName>
</protein>
<accession>A0A7Z0CKJ1</accession>
<evidence type="ECO:0000256" key="3">
    <source>
        <dbReference type="SAM" id="Phobius"/>
    </source>
</evidence>
<feature type="transmembrane region" description="Helical" evidence="3">
    <location>
        <begin position="259"/>
        <end position="276"/>
    </location>
</feature>
<comment type="similarity">
    <text evidence="1">Belongs to the ice-binding protein family.</text>
</comment>
<keyword evidence="6" id="KW-1185">Reference proteome</keyword>
<sequence>MFAVGVVSSALVVVGSSAASAAVVPVALGTASSFVVLAATGVTDTGPTTLNGDLGTSPTTSITGVGSITVHGTNHAGDGVTQGAKSDLTAAYLVAAGEGPTSPIAADLAGQTLTAGIYNSAKQILLTGALTLDAAGDPNALFVFQAGSDLIVGPGASVVLKNDAQACNVYWQVGSSATLDTGVSFKGSILALTSITLKTGTTVEGRALAQTGTVTLDTNTITAPVCASVIPAAAAAQTPQGGVSTGDGSTAVGTAINPALPVAGVIAALGLVAVWVRTRRRFLRA</sequence>
<evidence type="ECO:0000256" key="1">
    <source>
        <dbReference type="ARBA" id="ARBA00005445"/>
    </source>
</evidence>
<comment type="caution">
    <text evidence="5">The sequence shown here is derived from an EMBL/GenBank/DDBJ whole genome shotgun (WGS) entry which is preliminary data.</text>
</comment>
<feature type="signal peptide" evidence="4">
    <location>
        <begin position="1"/>
        <end position="21"/>
    </location>
</feature>
<dbReference type="InterPro" id="IPR021884">
    <property type="entry name" value="Ice-bd_prot"/>
</dbReference>